<dbReference type="AlphaFoldDB" id="A0A919CRW3"/>
<reference evidence="2" key="1">
    <citation type="journal article" date="2014" name="Int. J. Syst. Evol. Microbiol.">
        <title>Complete genome sequence of Corynebacterium casei LMG S-19264T (=DSM 44701T), isolated from a smear-ripened cheese.</title>
        <authorList>
            <consortium name="US DOE Joint Genome Institute (JGI-PGF)"/>
            <person name="Walter F."/>
            <person name="Albersmeier A."/>
            <person name="Kalinowski J."/>
            <person name="Ruckert C."/>
        </authorList>
    </citation>
    <scope>NUCLEOTIDE SEQUENCE</scope>
    <source>
        <strain evidence="2">KCTC 42651</strain>
    </source>
</reference>
<dbReference type="RefSeq" id="WP_189993830.1">
    <property type="nucleotide sequence ID" value="NZ_BMZS01000011.1"/>
</dbReference>
<dbReference type="EMBL" id="BMZS01000011">
    <property type="protein sequence ID" value="GHD59774.1"/>
    <property type="molecule type" value="Genomic_DNA"/>
</dbReference>
<evidence type="ECO:0000256" key="1">
    <source>
        <dbReference type="SAM" id="SignalP"/>
    </source>
</evidence>
<evidence type="ECO:0008006" key="4">
    <source>
        <dbReference type="Google" id="ProtNLM"/>
    </source>
</evidence>
<organism evidence="2 3">
    <name type="scientific">Thalassobaculum fulvum</name>
    <dbReference type="NCBI Taxonomy" id="1633335"/>
    <lineage>
        <taxon>Bacteria</taxon>
        <taxon>Pseudomonadati</taxon>
        <taxon>Pseudomonadota</taxon>
        <taxon>Alphaproteobacteria</taxon>
        <taxon>Rhodospirillales</taxon>
        <taxon>Thalassobaculaceae</taxon>
        <taxon>Thalassobaculum</taxon>
    </lineage>
</organism>
<sequence length="77" mass="8156">MTRSASVRLIRIVAAAIALAAAAGCTPVAMGVGAAAFNAPQAVTGRNSFYWIDRTFGRSCSDVSYFDRPVRCVNDRS</sequence>
<dbReference type="PROSITE" id="PS51257">
    <property type="entry name" value="PROKAR_LIPOPROTEIN"/>
    <property type="match status" value="1"/>
</dbReference>
<feature type="signal peptide" evidence="1">
    <location>
        <begin position="1"/>
        <end position="20"/>
    </location>
</feature>
<comment type="caution">
    <text evidence="2">The sequence shown here is derived from an EMBL/GenBank/DDBJ whole genome shotgun (WGS) entry which is preliminary data.</text>
</comment>
<dbReference type="Proteomes" id="UP000630353">
    <property type="component" value="Unassembled WGS sequence"/>
</dbReference>
<evidence type="ECO:0000313" key="3">
    <source>
        <dbReference type="Proteomes" id="UP000630353"/>
    </source>
</evidence>
<proteinExistence type="predicted"/>
<reference evidence="2" key="2">
    <citation type="submission" date="2020-09" db="EMBL/GenBank/DDBJ databases">
        <authorList>
            <person name="Sun Q."/>
            <person name="Kim S."/>
        </authorList>
    </citation>
    <scope>NUCLEOTIDE SEQUENCE</scope>
    <source>
        <strain evidence="2">KCTC 42651</strain>
    </source>
</reference>
<keyword evidence="1" id="KW-0732">Signal</keyword>
<protein>
    <recommendedName>
        <fullName evidence="4">Lipoprotein</fullName>
    </recommendedName>
</protein>
<name>A0A919CRW3_9PROT</name>
<keyword evidence="3" id="KW-1185">Reference proteome</keyword>
<feature type="chain" id="PRO_5037986730" description="Lipoprotein" evidence="1">
    <location>
        <begin position="21"/>
        <end position="77"/>
    </location>
</feature>
<gene>
    <name evidence="2" type="ORF">GCM10017083_44750</name>
</gene>
<accession>A0A919CRW3</accession>
<evidence type="ECO:0000313" key="2">
    <source>
        <dbReference type="EMBL" id="GHD59774.1"/>
    </source>
</evidence>